<name>A0ABD3NN24_9STRA</name>
<proteinExistence type="predicted"/>
<reference evidence="1 2" key="1">
    <citation type="submission" date="2024-10" db="EMBL/GenBank/DDBJ databases">
        <title>Updated reference genomes for cyclostephanoid diatoms.</title>
        <authorList>
            <person name="Roberts W.R."/>
            <person name="Alverson A.J."/>
        </authorList>
    </citation>
    <scope>NUCLEOTIDE SEQUENCE [LARGE SCALE GENOMIC DNA]</scope>
    <source>
        <strain evidence="1 2">AJA276-08</strain>
    </source>
</reference>
<sequence>MVKDELAQQISPSYDEAPWTPQIEEQNSISALRRMSEKFNNPITFLSRAVCTVCLGELKIERVMNSKCDQNYDPMTGHMFTLKMRKKIDAMHCNARSPNIAVQNARTSPWGPFTRLAQLAATSHFTVWTEKEE</sequence>
<dbReference type="EMBL" id="JALLAZ020001369">
    <property type="protein sequence ID" value="KAL3776136.1"/>
    <property type="molecule type" value="Genomic_DNA"/>
</dbReference>
<keyword evidence="2" id="KW-1185">Reference proteome</keyword>
<evidence type="ECO:0000313" key="2">
    <source>
        <dbReference type="Proteomes" id="UP001530315"/>
    </source>
</evidence>
<dbReference type="AlphaFoldDB" id="A0ABD3NN24"/>
<accession>A0ABD3NN24</accession>
<organism evidence="1 2">
    <name type="scientific">Stephanodiscus triporus</name>
    <dbReference type="NCBI Taxonomy" id="2934178"/>
    <lineage>
        <taxon>Eukaryota</taxon>
        <taxon>Sar</taxon>
        <taxon>Stramenopiles</taxon>
        <taxon>Ochrophyta</taxon>
        <taxon>Bacillariophyta</taxon>
        <taxon>Coscinodiscophyceae</taxon>
        <taxon>Thalassiosirophycidae</taxon>
        <taxon>Stephanodiscales</taxon>
        <taxon>Stephanodiscaceae</taxon>
        <taxon>Stephanodiscus</taxon>
    </lineage>
</organism>
<protein>
    <submittedName>
        <fullName evidence="1">Uncharacterized protein</fullName>
    </submittedName>
</protein>
<comment type="caution">
    <text evidence="1">The sequence shown here is derived from an EMBL/GenBank/DDBJ whole genome shotgun (WGS) entry which is preliminary data.</text>
</comment>
<gene>
    <name evidence="1" type="ORF">ACHAW5_003254</name>
</gene>
<dbReference type="Proteomes" id="UP001530315">
    <property type="component" value="Unassembled WGS sequence"/>
</dbReference>
<evidence type="ECO:0000313" key="1">
    <source>
        <dbReference type="EMBL" id="KAL3776136.1"/>
    </source>
</evidence>